<reference evidence="2" key="1">
    <citation type="journal article" date="2023" name="Nat. Plants">
        <title>Single-cell RNA sequencing provides a high-resolution roadmap for understanding the multicellular compartmentation of specialized metabolism.</title>
        <authorList>
            <person name="Sun S."/>
            <person name="Shen X."/>
            <person name="Li Y."/>
            <person name="Li Y."/>
            <person name="Wang S."/>
            <person name="Li R."/>
            <person name="Zhang H."/>
            <person name="Shen G."/>
            <person name="Guo B."/>
            <person name="Wei J."/>
            <person name="Xu J."/>
            <person name="St-Pierre B."/>
            <person name="Chen S."/>
            <person name="Sun C."/>
        </authorList>
    </citation>
    <scope>NUCLEOTIDE SEQUENCE [LARGE SCALE GENOMIC DNA]</scope>
</reference>
<dbReference type="EMBL" id="CM044701">
    <property type="protein sequence ID" value="KAI5679847.1"/>
    <property type="molecule type" value="Genomic_DNA"/>
</dbReference>
<comment type="caution">
    <text evidence="1">The sequence shown here is derived from an EMBL/GenBank/DDBJ whole genome shotgun (WGS) entry which is preliminary data.</text>
</comment>
<sequence>MAAAATGGSIAVSSFLSSSNFSHNVTTKSPPSTLSSLMLCKCKCKSIYASGRNLACFAVQESSAAVAAETKEKKEEKEKEEEKTAEKPAPAAKKKPAAKAAAKSLPQMMEEEVIPQLRTILEAQQDITDLQLSFQDNKLEGSFLKKEYPYSFWALFPDGVLTGPKGFCLSSYGTEVSTVEPFLIDEKKITAAHVIFWVEKRLAAQGILPVWQE</sequence>
<protein>
    <submittedName>
        <fullName evidence="1">Uncharacterized protein</fullName>
    </submittedName>
</protein>
<keyword evidence="2" id="KW-1185">Reference proteome</keyword>
<evidence type="ECO:0000313" key="1">
    <source>
        <dbReference type="EMBL" id="KAI5679847.1"/>
    </source>
</evidence>
<accession>A0ACC0C4R0</accession>
<gene>
    <name evidence="1" type="ORF">M9H77_01074</name>
</gene>
<dbReference type="Proteomes" id="UP001060085">
    <property type="component" value="Linkage Group LG01"/>
</dbReference>
<evidence type="ECO:0000313" key="2">
    <source>
        <dbReference type="Proteomes" id="UP001060085"/>
    </source>
</evidence>
<proteinExistence type="predicted"/>
<name>A0ACC0C4R0_CATRO</name>
<organism evidence="1 2">
    <name type="scientific">Catharanthus roseus</name>
    <name type="common">Madagascar periwinkle</name>
    <name type="synonym">Vinca rosea</name>
    <dbReference type="NCBI Taxonomy" id="4058"/>
    <lineage>
        <taxon>Eukaryota</taxon>
        <taxon>Viridiplantae</taxon>
        <taxon>Streptophyta</taxon>
        <taxon>Embryophyta</taxon>
        <taxon>Tracheophyta</taxon>
        <taxon>Spermatophyta</taxon>
        <taxon>Magnoliopsida</taxon>
        <taxon>eudicotyledons</taxon>
        <taxon>Gunneridae</taxon>
        <taxon>Pentapetalae</taxon>
        <taxon>asterids</taxon>
        <taxon>lamiids</taxon>
        <taxon>Gentianales</taxon>
        <taxon>Apocynaceae</taxon>
        <taxon>Rauvolfioideae</taxon>
        <taxon>Vinceae</taxon>
        <taxon>Catharanthinae</taxon>
        <taxon>Catharanthus</taxon>
    </lineage>
</organism>